<dbReference type="SUPFAM" id="SSF53756">
    <property type="entry name" value="UDP-Glycosyltransferase/glycogen phosphorylase"/>
    <property type="match status" value="1"/>
</dbReference>
<evidence type="ECO:0000256" key="2">
    <source>
        <dbReference type="ARBA" id="ARBA00022679"/>
    </source>
</evidence>
<dbReference type="RefSeq" id="WP_153114686.1">
    <property type="nucleotide sequence ID" value="NZ_JACIGE010000002.1"/>
</dbReference>
<dbReference type="Pfam" id="PF01075">
    <property type="entry name" value="Glyco_transf_9"/>
    <property type="match status" value="1"/>
</dbReference>
<evidence type="ECO:0000313" key="3">
    <source>
        <dbReference type="EMBL" id="MBB4246634.1"/>
    </source>
</evidence>
<evidence type="ECO:0000313" key="4">
    <source>
        <dbReference type="Proteomes" id="UP000587070"/>
    </source>
</evidence>
<evidence type="ECO:0000256" key="1">
    <source>
        <dbReference type="ARBA" id="ARBA00022676"/>
    </source>
</evidence>
<sequence>MKIRSPHRILVVRRDNIGDLVCTTPFLRSLRQALPGAHIAALVNSYNRAVLDGNTDVNEVFSYEKLKHQSRIGGRVLALYARMKLIADMRGRRFDLAILAKPGFDQHGLRMARMAGARRILGFPPLRGEKADGLSDFITGNPEGLHEVEAVALAGKMLGIEQSPGKMRVFPDAGLVEDARRRLEQCGHGVRWLALHISAREKTRRWPLEKFVALIHALADIPDLGFAIFWSPGSANNPMHPGDDEKAAALLQRCSGNKVVAMPTRQLEELNAGIAACDYFLGSDGGAMHVAAGLDLPIVALFENSEFKRTHWYPWQVRHRLLQPQTFAVEDIEEAQVEAAIREIVGG</sequence>
<name>A0A840FXU5_RHOTE</name>
<dbReference type="InterPro" id="IPR051199">
    <property type="entry name" value="LPS_LOS_Heptosyltrfase"/>
</dbReference>
<proteinExistence type="predicted"/>
<dbReference type="GO" id="GO:0005829">
    <property type="term" value="C:cytosol"/>
    <property type="evidence" value="ECO:0007669"/>
    <property type="project" value="TreeGrafter"/>
</dbReference>
<keyword evidence="4" id="KW-1185">Reference proteome</keyword>
<dbReference type="GO" id="GO:0008713">
    <property type="term" value="F:ADP-heptose-lipopolysaccharide heptosyltransferase activity"/>
    <property type="evidence" value="ECO:0007669"/>
    <property type="project" value="TreeGrafter"/>
</dbReference>
<dbReference type="CDD" id="cd03789">
    <property type="entry name" value="GT9_LPS_heptosyltransferase"/>
    <property type="match status" value="1"/>
</dbReference>
<keyword evidence="2 3" id="KW-0808">Transferase</keyword>
<dbReference type="PANTHER" id="PTHR30160">
    <property type="entry name" value="TETRAACYLDISACCHARIDE 4'-KINASE-RELATED"/>
    <property type="match status" value="1"/>
</dbReference>
<comment type="caution">
    <text evidence="3">The sequence shown here is derived from an EMBL/GenBank/DDBJ whole genome shotgun (WGS) entry which is preliminary data.</text>
</comment>
<protein>
    <submittedName>
        <fullName evidence="3">ADP-heptose:LPS heptosyltransferase</fullName>
    </submittedName>
</protein>
<dbReference type="PANTHER" id="PTHR30160:SF1">
    <property type="entry name" value="LIPOPOLYSACCHARIDE 1,2-N-ACETYLGLUCOSAMINETRANSFERASE-RELATED"/>
    <property type="match status" value="1"/>
</dbReference>
<dbReference type="AlphaFoldDB" id="A0A840FXU5"/>
<organism evidence="3 4">
    <name type="scientific">Rhodocyclus tenuis</name>
    <name type="common">Rhodospirillum tenue</name>
    <dbReference type="NCBI Taxonomy" id="1066"/>
    <lineage>
        <taxon>Bacteria</taxon>
        <taxon>Pseudomonadati</taxon>
        <taxon>Pseudomonadota</taxon>
        <taxon>Betaproteobacteria</taxon>
        <taxon>Rhodocyclales</taxon>
        <taxon>Rhodocyclaceae</taxon>
        <taxon>Rhodocyclus</taxon>
    </lineage>
</organism>
<reference evidence="3 4" key="1">
    <citation type="submission" date="2020-08" db="EMBL/GenBank/DDBJ databases">
        <title>Genome sequencing of Purple Non-Sulfur Bacteria from various extreme environments.</title>
        <authorList>
            <person name="Mayer M."/>
        </authorList>
    </citation>
    <scope>NUCLEOTIDE SEQUENCE [LARGE SCALE GENOMIC DNA]</scope>
    <source>
        <strain evidence="3 4">2761</strain>
    </source>
</reference>
<dbReference type="Proteomes" id="UP000587070">
    <property type="component" value="Unassembled WGS sequence"/>
</dbReference>
<dbReference type="EMBL" id="JACIGE010000002">
    <property type="protein sequence ID" value="MBB4246634.1"/>
    <property type="molecule type" value="Genomic_DNA"/>
</dbReference>
<keyword evidence="1" id="KW-0328">Glycosyltransferase</keyword>
<dbReference type="GO" id="GO:0009244">
    <property type="term" value="P:lipopolysaccharide core region biosynthetic process"/>
    <property type="evidence" value="ECO:0007669"/>
    <property type="project" value="TreeGrafter"/>
</dbReference>
<gene>
    <name evidence="3" type="ORF">GGD90_000991</name>
</gene>
<dbReference type="OrthoDB" id="9797795at2"/>
<dbReference type="Gene3D" id="3.40.50.2000">
    <property type="entry name" value="Glycogen Phosphorylase B"/>
    <property type="match status" value="2"/>
</dbReference>
<accession>A0A840FXU5</accession>
<dbReference type="InterPro" id="IPR002201">
    <property type="entry name" value="Glyco_trans_9"/>
</dbReference>